<gene>
    <name evidence="1" type="ORF">VNO80_19236</name>
</gene>
<organism evidence="1 2">
    <name type="scientific">Phaseolus coccineus</name>
    <name type="common">Scarlet runner bean</name>
    <name type="synonym">Phaseolus multiflorus</name>
    <dbReference type="NCBI Taxonomy" id="3886"/>
    <lineage>
        <taxon>Eukaryota</taxon>
        <taxon>Viridiplantae</taxon>
        <taxon>Streptophyta</taxon>
        <taxon>Embryophyta</taxon>
        <taxon>Tracheophyta</taxon>
        <taxon>Spermatophyta</taxon>
        <taxon>Magnoliopsida</taxon>
        <taxon>eudicotyledons</taxon>
        <taxon>Gunneridae</taxon>
        <taxon>Pentapetalae</taxon>
        <taxon>rosids</taxon>
        <taxon>fabids</taxon>
        <taxon>Fabales</taxon>
        <taxon>Fabaceae</taxon>
        <taxon>Papilionoideae</taxon>
        <taxon>50 kb inversion clade</taxon>
        <taxon>NPAAA clade</taxon>
        <taxon>indigoferoid/millettioid clade</taxon>
        <taxon>Phaseoleae</taxon>
        <taxon>Phaseolus</taxon>
    </lineage>
</organism>
<proteinExistence type="predicted"/>
<accession>A0AAN9MJ54</accession>
<dbReference type="AlphaFoldDB" id="A0AAN9MJ54"/>
<keyword evidence="2" id="KW-1185">Reference proteome</keyword>
<name>A0AAN9MJ54_PHACN</name>
<evidence type="ECO:0000313" key="1">
    <source>
        <dbReference type="EMBL" id="KAK7353784.1"/>
    </source>
</evidence>
<comment type="caution">
    <text evidence="1">The sequence shown here is derived from an EMBL/GenBank/DDBJ whole genome shotgun (WGS) entry which is preliminary data.</text>
</comment>
<protein>
    <submittedName>
        <fullName evidence="1">Uncharacterized protein</fullName>
    </submittedName>
</protein>
<dbReference type="EMBL" id="JAYMYR010000007">
    <property type="protein sequence ID" value="KAK7353784.1"/>
    <property type="molecule type" value="Genomic_DNA"/>
</dbReference>
<evidence type="ECO:0000313" key="2">
    <source>
        <dbReference type="Proteomes" id="UP001374584"/>
    </source>
</evidence>
<reference evidence="1 2" key="1">
    <citation type="submission" date="2024-01" db="EMBL/GenBank/DDBJ databases">
        <title>The genomes of 5 underutilized Papilionoideae crops provide insights into root nodulation and disease resistanc.</title>
        <authorList>
            <person name="Jiang F."/>
        </authorList>
    </citation>
    <scope>NUCLEOTIDE SEQUENCE [LARGE SCALE GENOMIC DNA]</scope>
    <source>
        <strain evidence="1">JINMINGXINNONG_FW02</strain>
        <tissue evidence="1">Leaves</tissue>
    </source>
</reference>
<sequence>MFSSVDSVIVDSETNLIEQLSSAGLKSGKEVRVGVGLDEGVMDMCGDDKMVLFHVRDVSGYLDGGRRKAIVDERGAYWPRRLARMSMMRLAGGGLG</sequence>
<dbReference type="Proteomes" id="UP001374584">
    <property type="component" value="Unassembled WGS sequence"/>
</dbReference>